<reference evidence="1" key="1">
    <citation type="submission" date="2021-01" db="EMBL/GenBank/DDBJ databases">
        <title>Whole genome shotgun sequence of Spirilliplanes yamanashiensis NBRC 15828.</title>
        <authorList>
            <person name="Komaki H."/>
            <person name="Tamura T."/>
        </authorList>
    </citation>
    <scope>NUCLEOTIDE SEQUENCE</scope>
    <source>
        <strain evidence="1">NBRC 15828</strain>
    </source>
</reference>
<proteinExistence type="predicted"/>
<protein>
    <submittedName>
        <fullName evidence="1">Uncharacterized protein</fullName>
    </submittedName>
</protein>
<gene>
    <name evidence="1" type="ORF">Sya03_09520</name>
</gene>
<organism evidence="1 2">
    <name type="scientific">Spirilliplanes yamanashiensis</name>
    <dbReference type="NCBI Taxonomy" id="42233"/>
    <lineage>
        <taxon>Bacteria</taxon>
        <taxon>Bacillati</taxon>
        <taxon>Actinomycetota</taxon>
        <taxon>Actinomycetes</taxon>
        <taxon>Micromonosporales</taxon>
        <taxon>Micromonosporaceae</taxon>
        <taxon>Spirilliplanes</taxon>
    </lineage>
</organism>
<name>A0A8J3Y589_9ACTN</name>
<evidence type="ECO:0000313" key="1">
    <source>
        <dbReference type="EMBL" id="GIJ01600.1"/>
    </source>
</evidence>
<sequence>MDGMADPPAATGLWNWCLDGTLDPGRVRAAVAVAVRRPTIELAGPPVPGAVQCDVWHTEGEFPTVVDCYLAPSDVPESVAARAVAARLDSRCLLPDDSLDPSRHLLITPDGGIRPVHVDVADTDAGPRWTNVRPCTGIDVWCQGGRGGSRPAAAA</sequence>
<evidence type="ECO:0000313" key="2">
    <source>
        <dbReference type="Proteomes" id="UP000652013"/>
    </source>
</evidence>
<dbReference type="AlphaFoldDB" id="A0A8J3Y589"/>
<comment type="caution">
    <text evidence="1">The sequence shown here is derived from an EMBL/GenBank/DDBJ whole genome shotgun (WGS) entry which is preliminary data.</text>
</comment>
<dbReference type="EMBL" id="BOOY01000005">
    <property type="protein sequence ID" value="GIJ01600.1"/>
    <property type="molecule type" value="Genomic_DNA"/>
</dbReference>
<accession>A0A8J3Y589</accession>
<keyword evidence="2" id="KW-1185">Reference proteome</keyword>
<dbReference type="Proteomes" id="UP000652013">
    <property type="component" value="Unassembled WGS sequence"/>
</dbReference>